<keyword evidence="5 7" id="KW-0234">DNA repair</keyword>
<comment type="similarity">
    <text evidence="7">Belongs to the UvrC family.</text>
</comment>
<dbReference type="InterPro" id="IPR036876">
    <property type="entry name" value="UVR_dom_sf"/>
</dbReference>
<evidence type="ECO:0000256" key="5">
    <source>
        <dbReference type="ARBA" id="ARBA00023204"/>
    </source>
</evidence>
<evidence type="ECO:0000256" key="1">
    <source>
        <dbReference type="ARBA" id="ARBA00022490"/>
    </source>
</evidence>
<name>A0A937F9K4_9BACT</name>
<dbReference type="FunFam" id="3.40.1440.10:FF:000001">
    <property type="entry name" value="UvrABC system protein C"/>
    <property type="match status" value="1"/>
</dbReference>
<dbReference type="InterPro" id="IPR038476">
    <property type="entry name" value="UvrC_RNase_H_dom_sf"/>
</dbReference>
<evidence type="ECO:0000256" key="6">
    <source>
        <dbReference type="ARBA" id="ARBA00023236"/>
    </source>
</evidence>
<dbReference type="Gene3D" id="1.10.150.20">
    <property type="entry name" value="5' to 3' exonuclease, C-terminal subdomain"/>
    <property type="match status" value="1"/>
</dbReference>
<protein>
    <recommendedName>
        <fullName evidence="7">UvrABC system protein C</fullName>
        <shortName evidence="7">Protein UvrC</shortName>
    </recommendedName>
    <alternativeName>
        <fullName evidence="7">Excinuclease ABC subunit C</fullName>
    </alternativeName>
</protein>
<dbReference type="InterPro" id="IPR047296">
    <property type="entry name" value="GIY-YIG_UvrC_Cho"/>
</dbReference>
<dbReference type="NCBIfam" id="TIGR00194">
    <property type="entry name" value="uvrC"/>
    <property type="match status" value="1"/>
</dbReference>
<evidence type="ECO:0000256" key="4">
    <source>
        <dbReference type="ARBA" id="ARBA00022881"/>
    </source>
</evidence>
<comment type="subcellular location">
    <subcellularLocation>
        <location evidence="7">Cytoplasm</location>
    </subcellularLocation>
</comment>
<dbReference type="InterPro" id="IPR035901">
    <property type="entry name" value="GIY-YIG_endonuc_sf"/>
</dbReference>
<dbReference type="InterPro" id="IPR000305">
    <property type="entry name" value="GIY-YIG_endonuc"/>
</dbReference>
<gene>
    <name evidence="7" type="primary">uvrC</name>
    <name evidence="10" type="ORF">JL102_16490</name>
</gene>
<comment type="function">
    <text evidence="7">The UvrABC repair system catalyzes the recognition and processing of DNA lesions. UvrC both incises the 5' and 3' sides of the lesion. The N-terminal half is responsible for the 3' incision and the C-terminal half is responsible for the 5' incision.</text>
</comment>
<dbReference type="InterPro" id="IPR004791">
    <property type="entry name" value="UvrC"/>
</dbReference>
<dbReference type="AlphaFoldDB" id="A0A937F9K4"/>
<dbReference type="Pfam" id="PF01541">
    <property type="entry name" value="GIY-YIG"/>
    <property type="match status" value="1"/>
</dbReference>
<dbReference type="PROSITE" id="PS50164">
    <property type="entry name" value="GIY_YIG"/>
    <property type="match status" value="1"/>
</dbReference>
<feature type="domain" description="UvrC family homology region profile" evidence="9">
    <location>
        <begin position="264"/>
        <end position="474"/>
    </location>
</feature>
<dbReference type="Gene3D" id="3.40.1440.10">
    <property type="entry name" value="GIY-YIG endonuclease"/>
    <property type="match status" value="1"/>
</dbReference>
<dbReference type="HAMAP" id="MF_00203">
    <property type="entry name" value="UvrC"/>
    <property type="match status" value="1"/>
</dbReference>
<keyword evidence="2 7" id="KW-0227">DNA damage</keyword>
<dbReference type="EMBL" id="JAESIY010000009">
    <property type="protein sequence ID" value="MBL3657751.1"/>
    <property type="molecule type" value="Genomic_DNA"/>
</dbReference>
<evidence type="ECO:0000313" key="11">
    <source>
        <dbReference type="Proteomes" id="UP000659388"/>
    </source>
</evidence>
<dbReference type="PANTHER" id="PTHR30562">
    <property type="entry name" value="UVRC/OXIDOREDUCTASE"/>
    <property type="match status" value="1"/>
</dbReference>
<dbReference type="Pfam" id="PF08459">
    <property type="entry name" value="UvrC_RNaseH_dom"/>
    <property type="match status" value="1"/>
</dbReference>
<evidence type="ECO:0000256" key="2">
    <source>
        <dbReference type="ARBA" id="ARBA00022763"/>
    </source>
</evidence>
<dbReference type="GO" id="GO:0006289">
    <property type="term" value="P:nucleotide-excision repair"/>
    <property type="evidence" value="ECO:0007669"/>
    <property type="project" value="UniProtKB-UniRule"/>
</dbReference>
<evidence type="ECO:0000313" key="10">
    <source>
        <dbReference type="EMBL" id="MBL3657751.1"/>
    </source>
</evidence>
<feature type="domain" description="GIY-YIG" evidence="8">
    <location>
        <begin position="16"/>
        <end position="95"/>
    </location>
</feature>
<dbReference type="GO" id="GO:0009381">
    <property type="term" value="F:excinuclease ABC activity"/>
    <property type="evidence" value="ECO:0007669"/>
    <property type="project" value="UniProtKB-UniRule"/>
</dbReference>
<dbReference type="CDD" id="cd10434">
    <property type="entry name" value="GIY-YIG_UvrC_Cho"/>
    <property type="match status" value="1"/>
</dbReference>
<dbReference type="PROSITE" id="PS50165">
    <property type="entry name" value="UVRC"/>
    <property type="match status" value="1"/>
</dbReference>
<evidence type="ECO:0000259" key="9">
    <source>
        <dbReference type="PROSITE" id="PS50165"/>
    </source>
</evidence>
<dbReference type="SUPFAM" id="SSF82771">
    <property type="entry name" value="GIY-YIG endonuclease"/>
    <property type="match status" value="1"/>
</dbReference>
<dbReference type="RefSeq" id="WP_202245543.1">
    <property type="nucleotide sequence ID" value="NZ_JAESIY010000009.1"/>
</dbReference>
<keyword evidence="1 7" id="KW-0963">Cytoplasm</keyword>
<dbReference type="InterPro" id="IPR010994">
    <property type="entry name" value="RuvA_2-like"/>
</dbReference>
<dbReference type="GO" id="GO:0005737">
    <property type="term" value="C:cytoplasm"/>
    <property type="evidence" value="ECO:0007669"/>
    <property type="project" value="UniProtKB-SubCell"/>
</dbReference>
<evidence type="ECO:0000256" key="3">
    <source>
        <dbReference type="ARBA" id="ARBA00022769"/>
    </source>
</evidence>
<evidence type="ECO:0000256" key="7">
    <source>
        <dbReference type="HAMAP-Rule" id="MF_00203"/>
    </source>
</evidence>
<dbReference type="GO" id="GO:0009432">
    <property type="term" value="P:SOS response"/>
    <property type="evidence" value="ECO:0007669"/>
    <property type="project" value="UniProtKB-UniRule"/>
</dbReference>
<dbReference type="Proteomes" id="UP000659388">
    <property type="component" value="Unassembled WGS sequence"/>
</dbReference>
<dbReference type="GO" id="GO:0009380">
    <property type="term" value="C:excinuclease repair complex"/>
    <property type="evidence" value="ECO:0007669"/>
    <property type="project" value="InterPro"/>
</dbReference>
<keyword evidence="6 7" id="KW-0742">SOS response</keyword>
<sequence length="595" mass="68435">MQVPKLKVEQRNILPQQPGVYKFYNKEDQLIYVGKAKSIRKRVASYFIHSNQLNRKTKKLISEIEAIAYTIADTEFDALLLENNLIKENQPKYNILLKDDKTFPYICIINERFPRIISTRKFITSFGEYFGPFSSVSAMKNVLELIRKLYTIRTCKLSLTPKNIKEHKFKVCLEYHIGNCQGPCEGLQSEKDYDSDIDQARNILKGNLAVVKNYFKDNMLAASQELEFEKAQLFKEKLALLEKFQIRSTIVNPKLSELDVFSIVTEKQTAFINYMQVNNGAITLAKTIEVKKKLDEANDEVLTLIAVELREQHHSSHKEIISNEPVHLGEGIINTIPKIGDKRKLLELSLKNSLEYKKEKLTYSGQKKQNETLVQLKMDLRLTNIPEHIECFDNSNLQGTNPVASMVCFKNGKPSKKDYRHFNIKTVVGPDDFASMKEIVHRRYRRLLNEDLPLPQLIVIDGGKGQLSSACEALKSLDLYGKIPIVGIAKRLEEIYFPEDSIPVHINKKSPSLLLLQRVRDEAHRFAITFHRQKRSINTFQTELEKIPGIGKNSTDKLLKEYKSITKIKKLSLDDLTKIVGNQKAHIILDHFNKS</sequence>
<dbReference type="SMART" id="SM00465">
    <property type="entry name" value="GIYc"/>
    <property type="match status" value="1"/>
</dbReference>
<dbReference type="Gene3D" id="3.30.420.340">
    <property type="entry name" value="UvrC, RNAse H endonuclease domain"/>
    <property type="match status" value="1"/>
</dbReference>
<dbReference type="GO" id="GO:0003677">
    <property type="term" value="F:DNA binding"/>
    <property type="evidence" value="ECO:0007669"/>
    <property type="project" value="UniProtKB-UniRule"/>
</dbReference>
<comment type="caution">
    <text evidence="10">The sequence shown here is derived from an EMBL/GenBank/DDBJ whole genome shotgun (WGS) entry which is preliminary data.</text>
</comment>
<keyword evidence="11" id="KW-1185">Reference proteome</keyword>
<dbReference type="PANTHER" id="PTHR30562:SF1">
    <property type="entry name" value="UVRABC SYSTEM PROTEIN C"/>
    <property type="match status" value="1"/>
</dbReference>
<keyword evidence="4 7" id="KW-0267">Excision nuclease</keyword>
<dbReference type="Pfam" id="PF22920">
    <property type="entry name" value="UvrC_RNaseH"/>
    <property type="match status" value="1"/>
</dbReference>
<dbReference type="SUPFAM" id="SSF47781">
    <property type="entry name" value="RuvA domain 2-like"/>
    <property type="match status" value="1"/>
</dbReference>
<accession>A0A937F9K4</accession>
<organism evidence="10 11">
    <name type="scientific">Fulvivirga sediminis</name>
    <dbReference type="NCBI Taxonomy" id="2803949"/>
    <lineage>
        <taxon>Bacteria</taxon>
        <taxon>Pseudomonadati</taxon>
        <taxon>Bacteroidota</taxon>
        <taxon>Cytophagia</taxon>
        <taxon>Cytophagales</taxon>
        <taxon>Fulvivirgaceae</taxon>
        <taxon>Fulvivirga</taxon>
    </lineage>
</organism>
<evidence type="ECO:0000259" key="8">
    <source>
        <dbReference type="PROSITE" id="PS50164"/>
    </source>
</evidence>
<dbReference type="SUPFAM" id="SSF46600">
    <property type="entry name" value="C-terminal UvrC-binding domain of UvrB"/>
    <property type="match status" value="1"/>
</dbReference>
<reference evidence="10" key="1">
    <citation type="submission" date="2021-01" db="EMBL/GenBank/DDBJ databases">
        <title>Fulvivirga kasyanovii gen. nov., sp nov., a novel member of the phylum Bacteroidetes isolated from seawater in a mussel farm.</title>
        <authorList>
            <person name="Zhao L.-H."/>
            <person name="Wang Z.-J."/>
        </authorList>
    </citation>
    <scope>NUCLEOTIDE SEQUENCE</scope>
    <source>
        <strain evidence="10">2943</strain>
    </source>
</reference>
<keyword evidence="3 7" id="KW-0228">DNA excision</keyword>
<proteinExistence type="inferred from homology"/>
<dbReference type="InterPro" id="IPR050066">
    <property type="entry name" value="UvrABC_protein_C"/>
</dbReference>
<dbReference type="InterPro" id="IPR001162">
    <property type="entry name" value="UvrC_RNase_H_dom"/>
</dbReference>
<comment type="subunit">
    <text evidence="7">Interacts with UvrB in an incision complex.</text>
</comment>